<dbReference type="PANTHER" id="PTHR31410">
    <property type="entry name" value="TRANSMEMBRANE PROTEIN 246"/>
    <property type="match status" value="1"/>
</dbReference>
<evidence type="ECO:0000256" key="1">
    <source>
        <dbReference type="SAM" id="Phobius"/>
    </source>
</evidence>
<sequence>MRWHDVIAKATATLVCLIVWRLLLRTLSRAVPSFSGEEKYYPRHLIDDDDALNRYRLNISQEIYPKFRKQADHFSPLEIRILAADRRQNYLLQVIAFLIDAYQSHKQLSPNLEICNVEPEIFGELLQFQLHVPIRTIGKKSSRSSTLQEIIGKEALDYWRCLNYTTKKRYVLLLEDDALVVPEFARMMTSLMEQLDEKQHIDYVKMYHPNQLRKIPSIPLAITICIVTSYTYFAVIFRRVLVLWILVTSSIMYAELRYYGSQ</sequence>
<organism evidence="2 3">
    <name type="scientific">Oesophagostomum dentatum</name>
    <name type="common">Nodular worm</name>
    <dbReference type="NCBI Taxonomy" id="61180"/>
    <lineage>
        <taxon>Eukaryota</taxon>
        <taxon>Metazoa</taxon>
        <taxon>Ecdysozoa</taxon>
        <taxon>Nematoda</taxon>
        <taxon>Chromadorea</taxon>
        <taxon>Rhabditida</taxon>
        <taxon>Rhabditina</taxon>
        <taxon>Rhabditomorpha</taxon>
        <taxon>Strongyloidea</taxon>
        <taxon>Strongylidae</taxon>
        <taxon>Oesophagostomum</taxon>
    </lineage>
</organism>
<dbReference type="AlphaFoldDB" id="A0A0B1SXV9"/>
<proteinExistence type="predicted"/>
<accession>A0A0B1SXV9</accession>
<dbReference type="GO" id="GO:0000139">
    <property type="term" value="C:Golgi membrane"/>
    <property type="evidence" value="ECO:0007669"/>
    <property type="project" value="InterPro"/>
</dbReference>
<keyword evidence="1" id="KW-0472">Membrane</keyword>
<dbReference type="EMBL" id="KN556589">
    <property type="protein sequence ID" value="KHJ88025.1"/>
    <property type="molecule type" value="Genomic_DNA"/>
</dbReference>
<dbReference type="OrthoDB" id="2016523at2759"/>
<reference evidence="2 3" key="1">
    <citation type="submission" date="2014-03" db="EMBL/GenBank/DDBJ databases">
        <title>Draft genome of the hookworm Oesophagostomum dentatum.</title>
        <authorList>
            <person name="Mitreva M."/>
        </authorList>
    </citation>
    <scope>NUCLEOTIDE SEQUENCE [LARGE SCALE GENOMIC DNA]</scope>
    <source>
        <strain evidence="2 3">OD-Hann</strain>
    </source>
</reference>
<dbReference type="GO" id="GO:0006506">
    <property type="term" value="P:GPI anchor biosynthetic process"/>
    <property type="evidence" value="ECO:0007669"/>
    <property type="project" value="InterPro"/>
</dbReference>
<feature type="transmembrane region" description="Helical" evidence="1">
    <location>
        <begin position="215"/>
        <end position="235"/>
    </location>
</feature>
<feature type="transmembrane region" description="Helical" evidence="1">
    <location>
        <begin position="241"/>
        <end position="259"/>
    </location>
</feature>
<gene>
    <name evidence="2" type="ORF">OESDEN_12185</name>
</gene>
<feature type="non-terminal residue" evidence="2">
    <location>
        <position position="262"/>
    </location>
</feature>
<protein>
    <submittedName>
        <fullName evidence="2">Uncharacterized protein</fullName>
    </submittedName>
</protein>
<evidence type="ECO:0000313" key="2">
    <source>
        <dbReference type="EMBL" id="KHJ88025.1"/>
    </source>
</evidence>
<dbReference type="Proteomes" id="UP000053660">
    <property type="component" value="Unassembled WGS sequence"/>
</dbReference>
<keyword evidence="3" id="KW-1185">Reference proteome</keyword>
<keyword evidence="1" id="KW-0812">Transmembrane</keyword>
<dbReference type="GO" id="GO:0016757">
    <property type="term" value="F:glycosyltransferase activity"/>
    <property type="evidence" value="ECO:0007669"/>
    <property type="project" value="InterPro"/>
</dbReference>
<dbReference type="InterPro" id="IPR029675">
    <property type="entry name" value="PGAP4"/>
</dbReference>
<evidence type="ECO:0000313" key="3">
    <source>
        <dbReference type="Proteomes" id="UP000053660"/>
    </source>
</evidence>
<keyword evidence="1" id="KW-1133">Transmembrane helix</keyword>
<dbReference type="PANTHER" id="PTHR31410:SF1">
    <property type="entry name" value="POST-GPI ATTACHMENT TO PROTEINS FACTOR 4"/>
    <property type="match status" value="1"/>
</dbReference>
<name>A0A0B1SXV9_OESDE</name>